<dbReference type="RefSeq" id="WP_103707445.1">
    <property type="nucleotide sequence ID" value="NZ_PQGA01000026.1"/>
</dbReference>
<proteinExistence type="predicted"/>
<accession>A0A2S4LUS8</accession>
<gene>
    <name evidence="1" type="ORF">B0G62_12660</name>
</gene>
<evidence type="ECO:0000313" key="1">
    <source>
        <dbReference type="EMBL" id="POR46211.1"/>
    </source>
</evidence>
<keyword evidence="2" id="KW-1185">Reference proteome</keyword>
<comment type="caution">
    <text evidence="1">The sequence shown here is derived from an EMBL/GenBank/DDBJ whole genome shotgun (WGS) entry which is preliminary data.</text>
</comment>
<dbReference type="AlphaFoldDB" id="A0A2S4LUS8"/>
<evidence type="ECO:0000313" key="2">
    <source>
        <dbReference type="Proteomes" id="UP000237381"/>
    </source>
</evidence>
<reference evidence="1 2" key="1">
    <citation type="submission" date="2018-01" db="EMBL/GenBank/DDBJ databases">
        <title>Genomic Encyclopedia of Type Strains, Phase III (KMG-III): the genomes of soil and plant-associated and newly described type strains.</title>
        <authorList>
            <person name="Whitman W."/>
        </authorList>
    </citation>
    <scope>NUCLEOTIDE SEQUENCE [LARGE SCALE GENOMIC DNA]</scope>
    <source>
        <strain evidence="1 2">JCM 18070</strain>
    </source>
</reference>
<organism evidence="1 2">
    <name type="scientific">Paraburkholderia eburnea</name>
    <dbReference type="NCBI Taxonomy" id="1189126"/>
    <lineage>
        <taxon>Bacteria</taxon>
        <taxon>Pseudomonadati</taxon>
        <taxon>Pseudomonadota</taxon>
        <taxon>Betaproteobacteria</taxon>
        <taxon>Burkholderiales</taxon>
        <taxon>Burkholderiaceae</taxon>
        <taxon>Paraburkholderia</taxon>
    </lineage>
</organism>
<name>A0A2S4LUS8_9BURK</name>
<sequence length="140" mass="15124">MKQMVTLGAILAATAVTPSFGQSVNGTPYPARQSARCAAVNEEAAKNSVPYELAQSDYAVAGTGRLQFFYAPAVGCEMKGVFVVPRDKLVPAEEYVEFTDVTYVNPKTGEKVEGWVETRRLAKNGNRAYLNEESTAISGH</sequence>
<dbReference type="Proteomes" id="UP000237381">
    <property type="component" value="Unassembled WGS sequence"/>
</dbReference>
<protein>
    <submittedName>
        <fullName evidence="1">Uncharacterized protein</fullName>
    </submittedName>
</protein>
<dbReference type="EMBL" id="PQGA01000026">
    <property type="protein sequence ID" value="POR46211.1"/>
    <property type="molecule type" value="Genomic_DNA"/>
</dbReference>
<dbReference type="OrthoDB" id="8234880at2"/>